<keyword evidence="2" id="KW-0808">Transferase</keyword>
<dbReference type="STRING" id="756272.Plabr_3969"/>
<dbReference type="PANTHER" id="PTHR12526:SF630">
    <property type="entry name" value="GLYCOSYLTRANSFERASE"/>
    <property type="match status" value="1"/>
</dbReference>
<reference evidence="3" key="1">
    <citation type="submission" date="2011-02" db="EMBL/GenBank/DDBJ databases">
        <title>The complete genome of Planctomyces brasiliensis DSM 5305.</title>
        <authorList>
            <person name="Lucas S."/>
            <person name="Copeland A."/>
            <person name="Lapidus A."/>
            <person name="Bruce D."/>
            <person name="Goodwin L."/>
            <person name="Pitluck S."/>
            <person name="Kyrpides N."/>
            <person name="Mavromatis K."/>
            <person name="Pagani I."/>
            <person name="Ivanova N."/>
            <person name="Ovchinnikova G."/>
            <person name="Lu M."/>
            <person name="Detter J.C."/>
            <person name="Han C."/>
            <person name="Land M."/>
            <person name="Hauser L."/>
            <person name="Markowitz V."/>
            <person name="Cheng J.-F."/>
            <person name="Hugenholtz P."/>
            <person name="Woyke T."/>
            <person name="Wu D."/>
            <person name="Tindall B."/>
            <person name="Pomrenke H.G."/>
            <person name="Brambilla E."/>
            <person name="Klenk H.-P."/>
            <person name="Eisen J.A."/>
        </authorList>
    </citation>
    <scope>NUCLEOTIDE SEQUENCE [LARGE SCALE GENOMIC DNA]</scope>
    <source>
        <strain evidence="3">ATCC 49424 / DSM 5305 / JCM 21570 / NBRC 103401 / IFAM 1448</strain>
    </source>
</reference>
<proteinExistence type="predicted"/>
<dbReference type="Gene3D" id="3.40.50.2000">
    <property type="entry name" value="Glycogen Phosphorylase B"/>
    <property type="match status" value="2"/>
</dbReference>
<keyword evidence="3" id="KW-1185">Reference proteome</keyword>
<dbReference type="HOGENOM" id="CLU_009583_0_4_0"/>
<dbReference type="OrthoDB" id="259238at2"/>
<accession>F0SFT9</accession>
<feature type="domain" description="Glycosyltransferase subfamily 4-like N-terminal" evidence="1">
    <location>
        <begin position="49"/>
        <end position="148"/>
    </location>
</feature>
<dbReference type="SUPFAM" id="SSF53756">
    <property type="entry name" value="UDP-Glycosyltransferase/glycogen phosphorylase"/>
    <property type="match status" value="1"/>
</dbReference>
<dbReference type="Pfam" id="PF13439">
    <property type="entry name" value="Glyco_transf_4"/>
    <property type="match status" value="1"/>
</dbReference>
<dbReference type="InterPro" id="IPR028098">
    <property type="entry name" value="Glyco_trans_4-like_N"/>
</dbReference>
<name>F0SFT9_RUBBR</name>
<dbReference type="KEGG" id="pbs:Plabr_3969"/>
<dbReference type="RefSeq" id="WP_013630263.1">
    <property type="nucleotide sequence ID" value="NC_015174.1"/>
</dbReference>
<gene>
    <name evidence="2" type="ordered locus">Plabr_3969</name>
</gene>
<dbReference type="CDD" id="cd03801">
    <property type="entry name" value="GT4_PimA-like"/>
    <property type="match status" value="1"/>
</dbReference>
<evidence type="ECO:0000259" key="1">
    <source>
        <dbReference type="Pfam" id="PF13439"/>
    </source>
</evidence>
<dbReference type="EMBL" id="CP002546">
    <property type="protein sequence ID" value="ADY61546.1"/>
    <property type="molecule type" value="Genomic_DNA"/>
</dbReference>
<dbReference type="eggNOG" id="COG0438">
    <property type="taxonomic scope" value="Bacteria"/>
</dbReference>
<sequence>MKVLQLYGRQQACRMLSEVPGIELGVVYSCAQQVRDSGFDCDFKEVINTRAKVDPVAIRAIRKIMIDWKPDIVHSITSKIQGNAVLASQGLSHKPIIVATRGVVSRLNFVDLGNWLAYRHPRVDFIECKSNAVREALLKSGIPERKCVTTWDYIDPRVPTAGVNVLSEFGVPDDAFVIGCAANIRRVKGVDVLLRAFDRIAGQGNIHLVLVGHRHDPLVEKLVKNSPYKDRIHFTGFRLNVGDYMSRFDLFTMASRQEGLCLALMEAMSLGVPAIVSEAGGMKEVVRHGRDGLVVPIGDVAALADAIDKLYRDTQLRASMAAEAPERIRSHFGNQAFINRLVDFYRHAMETKRTKIAA</sequence>
<dbReference type="PANTHER" id="PTHR12526">
    <property type="entry name" value="GLYCOSYLTRANSFERASE"/>
    <property type="match status" value="1"/>
</dbReference>
<dbReference type="GO" id="GO:0016757">
    <property type="term" value="F:glycosyltransferase activity"/>
    <property type="evidence" value="ECO:0007669"/>
    <property type="project" value="UniProtKB-ARBA"/>
</dbReference>
<evidence type="ECO:0000313" key="3">
    <source>
        <dbReference type="Proteomes" id="UP000006860"/>
    </source>
</evidence>
<protein>
    <submittedName>
        <fullName evidence="2">Glycosyl transferase group 1</fullName>
    </submittedName>
</protein>
<dbReference type="Proteomes" id="UP000006860">
    <property type="component" value="Chromosome"/>
</dbReference>
<dbReference type="AlphaFoldDB" id="F0SFT9"/>
<dbReference type="Pfam" id="PF13692">
    <property type="entry name" value="Glyco_trans_1_4"/>
    <property type="match status" value="1"/>
</dbReference>
<organism evidence="2 3">
    <name type="scientific">Rubinisphaera brasiliensis (strain ATCC 49424 / DSM 5305 / JCM 21570 / IAM 15109 / NBRC 103401 / IFAM 1448)</name>
    <name type="common">Planctomyces brasiliensis</name>
    <dbReference type="NCBI Taxonomy" id="756272"/>
    <lineage>
        <taxon>Bacteria</taxon>
        <taxon>Pseudomonadati</taxon>
        <taxon>Planctomycetota</taxon>
        <taxon>Planctomycetia</taxon>
        <taxon>Planctomycetales</taxon>
        <taxon>Planctomycetaceae</taxon>
        <taxon>Rubinisphaera</taxon>
    </lineage>
</organism>
<evidence type="ECO:0000313" key="2">
    <source>
        <dbReference type="EMBL" id="ADY61546.1"/>
    </source>
</evidence>